<dbReference type="SUPFAM" id="SSF140566">
    <property type="entry name" value="FlgN-like"/>
    <property type="match status" value="1"/>
</dbReference>
<name>A0A558J391_9GAMM</name>
<dbReference type="Proteomes" id="UP000317288">
    <property type="component" value="Unassembled WGS sequence"/>
</dbReference>
<dbReference type="InterPro" id="IPR036679">
    <property type="entry name" value="FlgN-like_sf"/>
</dbReference>
<organism evidence="4 5">
    <name type="scientific">Vreelandella titanicae</name>
    <dbReference type="NCBI Taxonomy" id="664683"/>
    <lineage>
        <taxon>Bacteria</taxon>
        <taxon>Pseudomonadati</taxon>
        <taxon>Pseudomonadota</taxon>
        <taxon>Gammaproteobacteria</taxon>
        <taxon>Oceanospirillales</taxon>
        <taxon>Halomonadaceae</taxon>
        <taxon>Vreelandella</taxon>
    </lineage>
</organism>
<dbReference type="Pfam" id="PF05130">
    <property type="entry name" value="FlgN"/>
    <property type="match status" value="1"/>
</dbReference>
<dbReference type="EMBL" id="VNFE01000006">
    <property type="protein sequence ID" value="TVU88087.1"/>
    <property type="molecule type" value="Genomic_DNA"/>
</dbReference>
<accession>A0A558J391</accession>
<evidence type="ECO:0000256" key="1">
    <source>
        <dbReference type="ARBA" id="ARBA00002397"/>
    </source>
</evidence>
<evidence type="ECO:0000313" key="5">
    <source>
        <dbReference type="Proteomes" id="UP000317288"/>
    </source>
</evidence>
<dbReference type="Gene3D" id="1.20.58.300">
    <property type="entry name" value="FlgN-like"/>
    <property type="match status" value="1"/>
</dbReference>
<keyword evidence="3" id="KW-1005">Bacterial flagellum biogenesis</keyword>
<gene>
    <name evidence="4" type="ORF">FQP89_17610</name>
</gene>
<comment type="similarity">
    <text evidence="2">Belongs to the FlgN family.</text>
</comment>
<dbReference type="RefSeq" id="WP_144813761.1">
    <property type="nucleotide sequence ID" value="NZ_VNFE01000006.1"/>
</dbReference>
<evidence type="ECO:0000313" key="4">
    <source>
        <dbReference type="EMBL" id="TVU88087.1"/>
    </source>
</evidence>
<evidence type="ECO:0000256" key="3">
    <source>
        <dbReference type="ARBA" id="ARBA00022795"/>
    </source>
</evidence>
<comment type="caution">
    <text evidence="4">The sequence shown here is derived from an EMBL/GenBank/DDBJ whole genome shotgun (WGS) entry which is preliminary data.</text>
</comment>
<keyword evidence="4" id="KW-0282">Flagellum</keyword>
<dbReference type="AlphaFoldDB" id="A0A558J391"/>
<evidence type="ECO:0000256" key="2">
    <source>
        <dbReference type="ARBA" id="ARBA00007703"/>
    </source>
</evidence>
<dbReference type="GO" id="GO:0044780">
    <property type="term" value="P:bacterial-type flagellum assembly"/>
    <property type="evidence" value="ECO:0007669"/>
    <property type="project" value="InterPro"/>
</dbReference>
<protein>
    <submittedName>
        <fullName evidence="4">Flagellar protein FlgN</fullName>
    </submittedName>
</protein>
<comment type="function">
    <text evidence="1">Required for the efficient initiation of filament assembly.</text>
</comment>
<keyword evidence="4" id="KW-0969">Cilium</keyword>
<sequence length="149" mass="16430">MSLASLLTDQQQRLDALTSLLSSEQNLLTQGDIDGDALSQIALEKQSLLTELERIEAVRRNVQKRLGYAEGANGARAAAQDAGCLTAWARLLEKSERASRMNELTGQMLSVRMKHNQDMLDYIRQIAEKTLYKPDGRNSAQPGKINASA</sequence>
<dbReference type="InterPro" id="IPR007809">
    <property type="entry name" value="FlgN-like"/>
</dbReference>
<proteinExistence type="inferred from homology"/>
<reference evidence="4 5" key="1">
    <citation type="submission" date="2019-07" db="EMBL/GenBank/DDBJ databases">
        <title>Diversity of Bacteria from Kongsfjorden, Arctic.</title>
        <authorList>
            <person name="Yu Y."/>
        </authorList>
    </citation>
    <scope>NUCLEOTIDE SEQUENCE [LARGE SCALE GENOMIC DNA]</scope>
    <source>
        <strain evidence="4 5">SM1922</strain>
    </source>
</reference>
<keyword evidence="4" id="KW-0966">Cell projection</keyword>